<sequence>MDKTLDLSMNPAELEEKDIDCIANAKLKEILKNLIQQAKEQQDEPFEDKITIKFEKTLK</sequence>
<reference evidence="2" key="1">
    <citation type="submission" date="2015-10" db="EMBL/GenBank/DDBJ databases">
        <title>Niche specialization of a soil ammonia-oxidizing archaeon, Candidatus Nitrosocosmicus oleophilus.</title>
        <authorList>
            <person name="Jung M.-Y."/>
            <person name="Rhee S.-K."/>
        </authorList>
    </citation>
    <scope>NUCLEOTIDE SEQUENCE [LARGE SCALE GENOMIC DNA]</scope>
    <source>
        <strain evidence="2">MY3</strain>
    </source>
</reference>
<organism evidence="1 2">
    <name type="scientific">Candidatus Nitrosocosmicus oleophilus</name>
    <dbReference type="NCBI Taxonomy" id="1353260"/>
    <lineage>
        <taxon>Archaea</taxon>
        <taxon>Nitrososphaerota</taxon>
        <taxon>Nitrososphaeria</taxon>
        <taxon>Nitrososphaerales</taxon>
        <taxon>Nitrososphaeraceae</taxon>
        <taxon>Candidatus Nitrosocosmicus</taxon>
    </lineage>
</organism>
<protein>
    <submittedName>
        <fullName evidence="1">Uncharacterized protein</fullName>
    </submittedName>
</protein>
<dbReference type="GeneID" id="60422605"/>
<dbReference type="KEGG" id="taa:NMY3_02675"/>
<gene>
    <name evidence="1" type="ORF">NMY3_02675</name>
</gene>
<accession>A0A654M084</accession>
<keyword evidence="2" id="KW-1185">Reference proteome</keyword>
<dbReference type="Proteomes" id="UP000058925">
    <property type="component" value="Chromosome"/>
</dbReference>
<evidence type="ECO:0000313" key="2">
    <source>
        <dbReference type="Proteomes" id="UP000058925"/>
    </source>
</evidence>
<name>A0A654M084_9ARCH</name>
<dbReference type="EMBL" id="CP012850">
    <property type="protein sequence ID" value="ALI36865.1"/>
    <property type="molecule type" value="Genomic_DNA"/>
</dbReference>
<dbReference type="RefSeq" id="WP_196816061.1">
    <property type="nucleotide sequence ID" value="NZ_CP012850.1"/>
</dbReference>
<dbReference type="AlphaFoldDB" id="A0A654M084"/>
<evidence type="ECO:0000313" key="1">
    <source>
        <dbReference type="EMBL" id="ALI36865.1"/>
    </source>
</evidence>
<proteinExistence type="predicted"/>